<gene>
    <name evidence="3" type="ORF">AQZ52_09605</name>
</gene>
<protein>
    <recommendedName>
        <fullName evidence="2">Fatty acid desaturase domain-containing protein</fullName>
    </recommendedName>
</protein>
<dbReference type="Proteomes" id="UP000058012">
    <property type="component" value="Unassembled WGS sequence"/>
</dbReference>
<dbReference type="EMBL" id="LLZS01000006">
    <property type="protein sequence ID" value="KUR71906.1"/>
    <property type="molecule type" value="Genomic_DNA"/>
</dbReference>
<feature type="transmembrane region" description="Helical" evidence="1">
    <location>
        <begin position="48"/>
        <end position="67"/>
    </location>
</feature>
<comment type="caution">
    <text evidence="3">The sequence shown here is derived from an EMBL/GenBank/DDBJ whole genome shotgun (WGS) entry which is preliminary data.</text>
</comment>
<evidence type="ECO:0000256" key="1">
    <source>
        <dbReference type="SAM" id="Phobius"/>
    </source>
</evidence>
<evidence type="ECO:0000259" key="2">
    <source>
        <dbReference type="Pfam" id="PF00487"/>
    </source>
</evidence>
<feature type="transmembrane region" description="Helical" evidence="1">
    <location>
        <begin position="73"/>
        <end position="95"/>
    </location>
</feature>
<reference evidence="3 4" key="1">
    <citation type="submission" date="2015-10" db="EMBL/GenBank/DDBJ databases">
        <title>Draft genome sequence of Novosphingobium fuchskuhlense DSM 25065 isolated from a surface water sample of the southwest basin of Lake Grosse Fuchskuhle.</title>
        <authorList>
            <person name="Ruckert C."/>
            <person name="Winkler A."/>
            <person name="Glaeser J."/>
            <person name="Grossart H.-P."/>
            <person name="Kalinowski J."/>
            <person name="Glaeser S."/>
        </authorList>
    </citation>
    <scope>NUCLEOTIDE SEQUENCE [LARGE SCALE GENOMIC DNA]</scope>
    <source>
        <strain evidence="3 4">FNE08-7</strain>
    </source>
</reference>
<evidence type="ECO:0000313" key="4">
    <source>
        <dbReference type="Proteomes" id="UP000058012"/>
    </source>
</evidence>
<evidence type="ECO:0000313" key="3">
    <source>
        <dbReference type="EMBL" id="KUR71906.1"/>
    </source>
</evidence>
<feature type="transmembrane region" description="Helical" evidence="1">
    <location>
        <begin position="225"/>
        <end position="245"/>
    </location>
</feature>
<organism evidence="3 4">
    <name type="scientific">Novosphingobium fuchskuhlense</name>
    <dbReference type="NCBI Taxonomy" id="1117702"/>
    <lineage>
        <taxon>Bacteria</taxon>
        <taxon>Pseudomonadati</taxon>
        <taxon>Pseudomonadota</taxon>
        <taxon>Alphaproteobacteria</taxon>
        <taxon>Sphingomonadales</taxon>
        <taxon>Sphingomonadaceae</taxon>
        <taxon>Novosphingobium</taxon>
    </lineage>
</organism>
<feature type="transmembrane region" description="Helical" evidence="1">
    <location>
        <begin position="195"/>
        <end position="213"/>
    </location>
</feature>
<keyword evidence="1" id="KW-0472">Membrane</keyword>
<keyword evidence="1" id="KW-1133">Transmembrane helix</keyword>
<proteinExistence type="predicted"/>
<dbReference type="STRING" id="1117702.AQZ52_09605"/>
<dbReference type="InterPro" id="IPR005804">
    <property type="entry name" value="FA_desaturase_dom"/>
</dbReference>
<name>A0A117UW05_9SPHN</name>
<sequence>MSHEFTPHEDHSATFAAIRGELRDAEGTSFTALLKDLKPDFGAVRRDIALGYLGLLWSCASTVWFVHQGLLGMAAGVIFGAASIGFWIAYVQLFIHEGAHANLAKDRKTSDLVCDLFVGWMIGTSVRKYRKVHFEHHRAFGTTQDAENTYFRPLDLAFIVKALTGWRVVEVLAARSRLTAPKAKTASEGVSRDRLVLVGGIAAHLAILAALFLAGGPVGGPAATLAWVVGVGVVFPFLGALRQLLEHRSLEARGRVDYREVDHGAYTRMFGKGPFARLFGAAGFNRHLLHHWEPSVSYTCFDELEDVFERVGMGPAMDARRTTYGAAFRALYNRK</sequence>
<keyword evidence="1" id="KW-0812">Transmembrane</keyword>
<keyword evidence="4" id="KW-1185">Reference proteome</keyword>
<dbReference type="Pfam" id="PF00487">
    <property type="entry name" value="FA_desaturase"/>
    <property type="match status" value="1"/>
</dbReference>
<feature type="domain" description="Fatty acid desaturase" evidence="2">
    <location>
        <begin position="79"/>
        <end position="305"/>
    </location>
</feature>
<dbReference type="GO" id="GO:0006629">
    <property type="term" value="P:lipid metabolic process"/>
    <property type="evidence" value="ECO:0007669"/>
    <property type="project" value="InterPro"/>
</dbReference>
<accession>A0A117UW05</accession>
<dbReference type="AlphaFoldDB" id="A0A117UW05"/>